<comment type="caution">
    <text evidence="12">The sequence shown here is derived from an EMBL/GenBank/DDBJ whole genome shotgun (WGS) entry which is preliminary data.</text>
</comment>
<dbReference type="AlphaFoldDB" id="A0A9P0P797"/>
<dbReference type="Gene3D" id="3.40.50.300">
    <property type="entry name" value="P-loop containing nucleotide triphosphate hydrolases"/>
    <property type="match status" value="1"/>
</dbReference>
<evidence type="ECO:0000256" key="9">
    <source>
        <dbReference type="ARBA" id="ARBA00046777"/>
    </source>
</evidence>
<reference evidence="12" key="1">
    <citation type="submission" date="2022-03" db="EMBL/GenBank/DDBJ databases">
        <authorList>
            <person name="Sayadi A."/>
        </authorList>
    </citation>
    <scope>NUCLEOTIDE SEQUENCE</scope>
</reference>
<evidence type="ECO:0000256" key="1">
    <source>
        <dbReference type="ARBA" id="ARBA00004123"/>
    </source>
</evidence>
<dbReference type="PANTHER" id="PTHR12087:SF0">
    <property type="entry name" value="ORIGIN RECOGNITION COMPLEX SUBUNIT 4"/>
    <property type="match status" value="1"/>
</dbReference>
<keyword evidence="6" id="KW-0067">ATP-binding</keyword>
<evidence type="ECO:0000313" key="13">
    <source>
        <dbReference type="Proteomes" id="UP001152888"/>
    </source>
</evidence>
<keyword evidence="4 10" id="KW-0235">DNA replication</keyword>
<evidence type="ECO:0000256" key="7">
    <source>
        <dbReference type="ARBA" id="ARBA00023125"/>
    </source>
</evidence>
<keyword evidence="13" id="KW-1185">Reference proteome</keyword>
<evidence type="ECO:0000259" key="11">
    <source>
        <dbReference type="SMART" id="SM00382"/>
    </source>
</evidence>
<evidence type="ECO:0000256" key="6">
    <source>
        <dbReference type="ARBA" id="ARBA00022840"/>
    </source>
</evidence>
<comment type="subcellular location">
    <subcellularLocation>
        <location evidence="1 10">Nucleus</location>
    </subcellularLocation>
</comment>
<protein>
    <recommendedName>
        <fullName evidence="3 10">Origin recognition complex subunit 4</fullName>
    </recommendedName>
</protein>
<dbReference type="Pfam" id="PF14629">
    <property type="entry name" value="ORC4_C"/>
    <property type="match status" value="1"/>
</dbReference>
<dbReference type="GO" id="GO:0016887">
    <property type="term" value="F:ATP hydrolysis activity"/>
    <property type="evidence" value="ECO:0007669"/>
    <property type="project" value="InterPro"/>
</dbReference>
<dbReference type="GO" id="GO:0005737">
    <property type="term" value="C:cytoplasm"/>
    <property type="evidence" value="ECO:0007669"/>
    <property type="project" value="UniProtKB-ARBA"/>
</dbReference>
<dbReference type="GO" id="GO:0006270">
    <property type="term" value="P:DNA replication initiation"/>
    <property type="evidence" value="ECO:0007669"/>
    <property type="project" value="TreeGrafter"/>
</dbReference>
<proteinExistence type="inferred from homology"/>
<evidence type="ECO:0000256" key="5">
    <source>
        <dbReference type="ARBA" id="ARBA00022741"/>
    </source>
</evidence>
<feature type="domain" description="AAA+ ATPase" evidence="11">
    <location>
        <begin position="81"/>
        <end position="242"/>
    </location>
</feature>
<dbReference type="InterPro" id="IPR016527">
    <property type="entry name" value="ORC4"/>
</dbReference>
<dbReference type="GO" id="GO:0003688">
    <property type="term" value="F:DNA replication origin binding"/>
    <property type="evidence" value="ECO:0007669"/>
    <property type="project" value="TreeGrafter"/>
</dbReference>
<evidence type="ECO:0000313" key="12">
    <source>
        <dbReference type="EMBL" id="CAH1968228.1"/>
    </source>
</evidence>
<organism evidence="12 13">
    <name type="scientific">Acanthoscelides obtectus</name>
    <name type="common">Bean weevil</name>
    <name type="synonym">Bruchus obtectus</name>
    <dbReference type="NCBI Taxonomy" id="200917"/>
    <lineage>
        <taxon>Eukaryota</taxon>
        <taxon>Metazoa</taxon>
        <taxon>Ecdysozoa</taxon>
        <taxon>Arthropoda</taxon>
        <taxon>Hexapoda</taxon>
        <taxon>Insecta</taxon>
        <taxon>Pterygota</taxon>
        <taxon>Neoptera</taxon>
        <taxon>Endopterygota</taxon>
        <taxon>Coleoptera</taxon>
        <taxon>Polyphaga</taxon>
        <taxon>Cucujiformia</taxon>
        <taxon>Chrysomeloidea</taxon>
        <taxon>Chrysomelidae</taxon>
        <taxon>Bruchinae</taxon>
        <taxon>Bruchini</taxon>
        <taxon>Acanthoscelides</taxon>
    </lineage>
</organism>
<keyword evidence="8 10" id="KW-0539">Nucleus</keyword>
<comment type="similarity">
    <text evidence="2 10">Belongs to the ORC4 family.</text>
</comment>
<keyword evidence="5" id="KW-0547">Nucleotide-binding</keyword>
<dbReference type="PANTHER" id="PTHR12087">
    <property type="entry name" value="ORIGIN RECOGNITION COMPLEX SUBUNIT 4"/>
    <property type="match status" value="1"/>
</dbReference>
<accession>A0A9P0P797</accession>
<evidence type="ECO:0000256" key="10">
    <source>
        <dbReference type="PIRNR" id="PIRNR007858"/>
    </source>
</evidence>
<dbReference type="InterPro" id="IPR032705">
    <property type="entry name" value="ORC4_C"/>
</dbReference>
<dbReference type="InterPro" id="IPR003959">
    <property type="entry name" value="ATPase_AAA_core"/>
</dbReference>
<dbReference type="InterPro" id="IPR003593">
    <property type="entry name" value="AAA+_ATPase"/>
</dbReference>
<dbReference type="PIRSF" id="PIRSF007858">
    <property type="entry name" value="ORC4"/>
    <property type="match status" value="1"/>
</dbReference>
<dbReference type="SUPFAM" id="SSF52540">
    <property type="entry name" value="P-loop containing nucleoside triphosphate hydrolases"/>
    <property type="match status" value="1"/>
</dbReference>
<dbReference type="Pfam" id="PF00004">
    <property type="entry name" value="AAA"/>
    <property type="match status" value="1"/>
</dbReference>
<dbReference type="InterPro" id="IPR027417">
    <property type="entry name" value="P-loop_NTPase"/>
</dbReference>
<comment type="subunit">
    <text evidence="9">Component of ORC, a complex composed of at least 6 subunits: ORC1, ORC2, ORC3, ORC4, ORC5 and ORC6. ORC is regulated in a cell-cycle dependent manner. It is sequentially assembled at the exit from anaphase of mitosis and disassembled as cells enter S phase. Interacts with DBF4. Interacts with POLQ.</text>
</comment>
<dbReference type="FunFam" id="3.40.50.300:FF:000649">
    <property type="entry name" value="Origin recognition complex subunit 4"/>
    <property type="match status" value="1"/>
</dbReference>
<gene>
    <name evidence="12" type="ORF">ACAOBT_LOCUS7731</name>
</gene>
<evidence type="ECO:0000256" key="8">
    <source>
        <dbReference type="ARBA" id="ARBA00023242"/>
    </source>
</evidence>
<dbReference type="SMART" id="SM00382">
    <property type="entry name" value="AAA"/>
    <property type="match status" value="1"/>
</dbReference>
<comment type="function">
    <text evidence="10">Component of the origin recognition complex (ORC) that binds origins of replication.</text>
</comment>
<dbReference type="GO" id="GO:0005664">
    <property type="term" value="C:nuclear origin of replication recognition complex"/>
    <property type="evidence" value="ECO:0007669"/>
    <property type="project" value="TreeGrafter"/>
</dbReference>
<evidence type="ECO:0000256" key="3">
    <source>
        <dbReference type="ARBA" id="ARBA00019083"/>
    </source>
</evidence>
<dbReference type="Proteomes" id="UP001152888">
    <property type="component" value="Unassembled WGS sequence"/>
</dbReference>
<keyword evidence="7 10" id="KW-0238">DNA-binding</keyword>
<dbReference type="GO" id="GO:0005524">
    <property type="term" value="F:ATP binding"/>
    <property type="evidence" value="ECO:0007669"/>
    <property type="project" value="UniProtKB-KW"/>
</dbReference>
<evidence type="ECO:0000256" key="4">
    <source>
        <dbReference type="ARBA" id="ARBA00022705"/>
    </source>
</evidence>
<dbReference type="EMBL" id="CAKOFQ010006751">
    <property type="protein sequence ID" value="CAH1968228.1"/>
    <property type="molecule type" value="Genomic_DNA"/>
</dbReference>
<name>A0A9P0P797_ACAOB</name>
<evidence type="ECO:0000256" key="2">
    <source>
        <dbReference type="ARBA" id="ARBA00005334"/>
    </source>
</evidence>
<sequence>MQRLYKTFLIINILNGSGKDKIYKLVEGGKSLQAFKKMENKLLHILKCLKQNLLENKECHGYDKEEQQIFDLLERTLDCGESNSALLIGPRRCGKTLLVNKVLERIQHKDNFDTDCILVKLNGLIHTDDRLALKSTTSQMQLDNVVDGKVFGTFAENLAFLLECLRTGDKSKSRSVIFILDEFDLFCCHHNQTLLYNLFDVSQSAQAPICILGITCRLDVIELLEKRVKSRFSHRQIFLLPHENQTSNVHTVGDAVNKIEYYLKLPEGNKKLQINTAVAKQWNRNLNNLLKEKKFRNVIQRLIDLDNSEAMLKDFLVKVIFHFTGENLTVDLFQKELNILEEDDMIKVLQDLTVLELCLIISMKHHLEIYDNNPMNFEMIYNRFMKFANANAGIQNFQRAVMLKAFEHIQGLELISMLSNTGSKVQKEYQFFKLLVTPEQILDAVKKSSGLPTEVAQWARSSLT</sequence>